<proteinExistence type="predicted"/>
<keyword evidence="2" id="KW-1185">Reference proteome</keyword>
<reference evidence="1 2" key="1">
    <citation type="submission" date="2023-10" db="EMBL/GenBank/DDBJ databases">
        <authorList>
            <person name="Robby Concha-Eloko"/>
            <person name="Pilar Barberan- Martinez"/>
            <person name="Rafael Sanjuan"/>
            <person name="Pilar Domingo-Calap"/>
        </authorList>
    </citation>
    <scope>NUCLEOTIDE SEQUENCE [LARGE SCALE GENOMIC DNA]</scope>
</reference>
<evidence type="ECO:0000313" key="2">
    <source>
        <dbReference type="Proteomes" id="UP001497582"/>
    </source>
</evidence>
<sequence>MDSQSYMEYAFYLGSKDVGWLLDEAEMLGLDVPQHLVTAEDIRSFILQKVC</sequence>
<accession>A0AAV1MD57</accession>
<protein>
    <submittedName>
        <fullName evidence="1">Uncharacterized protein</fullName>
    </submittedName>
</protein>
<evidence type="ECO:0000313" key="1">
    <source>
        <dbReference type="EMBL" id="CAK6595685.1"/>
    </source>
</evidence>
<organism evidence="1 2">
    <name type="scientific">Klebsiella phage vB_Kpn_K25PH129C1</name>
    <dbReference type="NCBI Taxonomy" id="3071630"/>
    <lineage>
        <taxon>Viruses</taxon>
        <taxon>Duplodnaviria</taxon>
        <taxon>Heunggongvirae</taxon>
        <taxon>Uroviricota</taxon>
        <taxon>Caudoviricetes</taxon>
        <taxon>Autographivirales</taxon>
        <taxon>Autoscriptoviridae</taxon>
        <taxon>Slopekvirinae</taxon>
        <taxon>Drulisvirus</taxon>
        <taxon>Drulisvirus K25PH129C1</taxon>
    </lineage>
</organism>
<name>A0AAV1MD57_9CAUD</name>
<dbReference type="Proteomes" id="UP001497582">
    <property type="component" value="Chromosome"/>
</dbReference>
<dbReference type="EMBL" id="OY978775">
    <property type="protein sequence ID" value="CAK6595685.1"/>
    <property type="molecule type" value="Genomic_DNA"/>
</dbReference>
<gene>
    <name evidence="1" type="ORF">K25PH129C1_LOCUS11</name>
</gene>